<keyword evidence="3" id="KW-0326">Glycosidase</keyword>
<dbReference type="SUPFAM" id="SSF49899">
    <property type="entry name" value="Concanavalin A-like lectins/glucanases"/>
    <property type="match status" value="1"/>
</dbReference>
<dbReference type="RefSeq" id="WP_260790599.1">
    <property type="nucleotide sequence ID" value="NZ_CP093313.1"/>
</dbReference>
<feature type="domain" description="Beta-mannosidase-like galactose-binding" evidence="7">
    <location>
        <begin position="312"/>
        <end position="475"/>
    </location>
</feature>
<dbReference type="Gene3D" id="2.60.120.260">
    <property type="entry name" value="Galactose-binding domain-like"/>
    <property type="match status" value="1"/>
</dbReference>
<dbReference type="Pfam" id="PF13385">
    <property type="entry name" value="Laminin_G_3"/>
    <property type="match status" value="1"/>
</dbReference>
<evidence type="ECO:0000259" key="5">
    <source>
        <dbReference type="Pfam" id="PF02836"/>
    </source>
</evidence>
<dbReference type="InterPro" id="IPR013320">
    <property type="entry name" value="ConA-like_dom_sf"/>
</dbReference>
<dbReference type="InterPro" id="IPR006103">
    <property type="entry name" value="Glyco_hydro_2_cat"/>
</dbReference>
<evidence type="ECO:0000259" key="7">
    <source>
        <dbReference type="Pfam" id="PF22666"/>
    </source>
</evidence>
<dbReference type="Proteomes" id="UP001059380">
    <property type="component" value="Chromosome"/>
</dbReference>
<dbReference type="InterPro" id="IPR008979">
    <property type="entry name" value="Galactose-bd-like_sf"/>
</dbReference>
<gene>
    <name evidence="8" type="ORF">MOP44_14170</name>
</gene>
<dbReference type="Pfam" id="PF00703">
    <property type="entry name" value="Glyco_hydro_2"/>
    <property type="match status" value="1"/>
</dbReference>
<organism evidence="8 9">
    <name type="scientific">Occallatibacter riparius</name>
    <dbReference type="NCBI Taxonomy" id="1002689"/>
    <lineage>
        <taxon>Bacteria</taxon>
        <taxon>Pseudomonadati</taxon>
        <taxon>Acidobacteriota</taxon>
        <taxon>Terriglobia</taxon>
        <taxon>Terriglobales</taxon>
        <taxon>Acidobacteriaceae</taxon>
        <taxon>Occallatibacter</taxon>
    </lineage>
</organism>
<dbReference type="AlphaFoldDB" id="A0A9J7BH55"/>
<dbReference type="SUPFAM" id="SSF49785">
    <property type="entry name" value="Galactose-binding domain-like"/>
    <property type="match status" value="1"/>
</dbReference>
<proteinExistence type="inferred from homology"/>
<dbReference type="InterPro" id="IPR041351">
    <property type="entry name" value="Ig_GlcNase"/>
</dbReference>
<dbReference type="InterPro" id="IPR043534">
    <property type="entry name" value="EBDG/EBM"/>
</dbReference>
<dbReference type="InterPro" id="IPR017853">
    <property type="entry name" value="GH"/>
</dbReference>
<dbReference type="GO" id="GO:0005975">
    <property type="term" value="P:carbohydrate metabolic process"/>
    <property type="evidence" value="ECO:0007669"/>
    <property type="project" value="InterPro"/>
</dbReference>
<dbReference type="GO" id="GO:0004553">
    <property type="term" value="F:hydrolase activity, hydrolyzing O-glycosyl compounds"/>
    <property type="evidence" value="ECO:0007669"/>
    <property type="project" value="InterPro"/>
</dbReference>
<keyword evidence="9" id="KW-1185">Reference proteome</keyword>
<sequence>MLAWLSRARLDLCGFGSAVLLALSFTGGRSLPAQAPPVPQEVYGPWSAVILPDGPGLMEPAPGEWGGPSKVSKVPSQVLTGDAKWSLAFWFYATDPANSNGLTLLAGIGDPGAKDARYVAFVDGRMSLWLGRGQDRFVTAGGGVSEGWHFAVATGDGNAVALYEDGKAVASSGYSQGNVAAQLWMGPAGGEHHFGGKIAYLRIYDQVLTPEQVKHMAAEKPNFDTPEYTEASAHWPVQVRAMAGQTEPQDPMTLPRSKVAPQKPVAKALRAADLKSELAGQNPWTIRGGWKLAAVPDVGAAGEEISKAGFAARGWMAATVPGTVLTTMIDRGIYPDPDYGLNNLAIPDKLARQDYWYRVEFPSAKENAGRRMTLTFNGINYAAEVWLNGQRLGDVKGAFIRGSFDVTDELAKSGMNALAVKVSPPPHPGLAQEESIKAGPGDNGGIQMLDGPTFLATEGWDWIPTIRDRNTGIWQDVTLRAEGPVSVGDVNVITTLPKADNSEADIEIEAPLVDTNDKGVEGELTASFDDVKVTKHLRIGPGETVVRLTPAEFPQLKVQNPKLWWPNGYGDPALHHLTVSFAQAGVGIDSEQEVDFGMREVSYELSLLDQTGHMRRVEVLPSRTHDQELPLINGRHEGIRRIDDKTPDEVFPTGTPGWLRDLLMHAWVQTLQPGAEGSASVRAVEGGWPGTDLVIKVNGVRIAARGGNWGMDDTRKRVSVENLEPYFRLHRDAHVNMIRNWMGQNTEDSFYALADKYGLMVWNDFWESTQTYNLETQDPQLFLNNARDTILRYRHHPSIVVWCGRNEGVPQPILNEGLESLARTLDHTRYYTGSSNMVNLRGSGPYQLEPLAMYYRINRGFSVELGIPSVPTLEGIKAFIPEADRWPISDTWAYHDWHQLGNGTVKPFMEAMATEFGAPTSLEDFERKAQMIDYAAHRAIFEGFAAHLWQPNSARMIWMTQSAWPSMEWNFLGHDYDTQSSFYGTQKACEPVHAQLNLEDGSVDLINLNAARSLKVRMRVVGLDGKTLSDETSAVQAAANARTAVAKLDLEKIADGHAVLVKFDVMDENGKPVSDNFYWWAKQESTLQELSKLGDAKLTTKASADSVGGERRVTVKIKNDGAVPAILIKLTLTNAVNGERILPAYYSENYVSILPGEERSVEVEFPQGSEKPALGIRGWNVASGNIAVQ</sequence>
<evidence type="ECO:0000256" key="2">
    <source>
        <dbReference type="ARBA" id="ARBA00022801"/>
    </source>
</evidence>
<keyword evidence="2 8" id="KW-0378">Hydrolase</keyword>
<evidence type="ECO:0000313" key="9">
    <source>
        <dbReference type="Proteomes" id="UP001059380"/>
    </source>
</evidence>
<feature type="domain" description="Glycoside hydrolase family 2 immunoglobulin-like beta-sandwich" evidence="4">
    <location>
        <begin position="489"/>
        <end position="599"/>
    </location>
</feature>
<evidence type="ECO:0000259" key="6">
    <source>
        <dbReference type="Pfam" id="PF18368"/>
    </source>
</evidence>
<feature type="domain" description="Glycoside hydrolase family 2 catalytic" evidence="5">
    <location>
        <begin position="694"/>
        <end position="832"/>
    </location>
</feature>
<dbReference type="Pfam" id="PF22666">
    <property type="entry name" value="Glyco_hydro_2_N2"/>
    <property type="match status" value="1"/>
</dbReference>
<dbReference type="Pfam" id="PF02836">
    <property type="entry name" value="Glyco_hydro_2_C"/>
    <property type="match status" value="1"/>
</dbReference>
<dbReference type="SUPFAM" id="SSF49303">
    <property type="entry name" value="beta-Galactosidase/glucuronidase domain"/>
    <property type="match status" value="3"/>
</dbReference>
<dbReference type="EMBL" id="CP093313">
    <property type="protein sequence ID" value="UWZ81731.1"/>
    <property type="molecule type" value="Genomic_DNA"/>
</dbReference>
<dbReference type="InterPro" id="IPR006102">
    <property type="entry name" value="Ig-like_GH2"/>
</dbReference>
<dbReference type="InterPro" id="IPR013783">
    <property type="entry name" value="Ig-like_fold"/>
</dbReference>
<dbReference type="PANTHER" id="PTHR43536">
    <property type="entry name" value="MANNOSYLGLYCOPROTEIN ENDO-BETA-MANNOSIDASE"/>
    <property type="match status" value="1"/>
</dbReference>
<evidence type="ECO:0000256" key="3">
    <source>
        <dbReference type="ARBA" id="ARBA00023295"/>
    </source>
</evidence>
<dbReference type="Gene3D" id="2.60.120.200">
    <property type="match status" value="1"/>
</dbReference>
<dbReference type="Gene3D" id="3.20.20.80">
    <property type="entry name" value="Glycosidases"/>
    <property type="match status" value="1"/>
</dbReference>
<dbReference type="Pfam" id="PF18368">
    <property type="entry name" value="Ig_GlcNase"/>
    <property type="match status" value="1"/>
</dbReference>
<dbReference type="InterPro" id="IPR036156">
    <property type="entry name" value="Beta-gal/glucu_dom_sf"/>
</dbReference>
<comment type="similarity">
    <text evidence="1">Belongs to the glycosyl hydrolase 2 family.</text>
</comment>
<evidence type="ECO:0000313" key="8">
    <source>
        <dbReference type="EMBL" id="UWZ81731.1"/>
    </source>
</evidence>
<dbReference type="InterPro" id="IPR054593">
    <property type="entry name" value="Beta-mannosidase-like_N2"/>
</dbReference>
<protein>
    <submittedName>
        <fullName evidence="8">Glycoside hydrolase family 2</fullName>
    </submittedName>
</protein>
<evidence type="ECO:0000259" key="4">
    <source>
        <dbReference type="Pfam" id="PF00703"/>
    </source>
</evidence>
<dbReference type="Gene3D" id="2.60.40.10">
    <property type="entry name" value="Immunoglobulins"/>
    <property type="match status" value="2"/>
</dbReference>
<dbReference type="PANTHER" id="PTHR43536:SF1">
    <property type="entry name" value="MANNOSYLGLYCOPROTEIN ENDO-BETA-MANNOSIDASE"/>
    <property type="match status" value="1"/>
</dbReference>
<reference evidence="8" key="1">
    <citation type="submission" date="2021-04" db="EMBL/GenBank/DDBJ databases">
        <title>Phylogenetic analysis of Acidobacteriaceae.</title>
        <authorList>
            <person name="Qiu L."/>
            <person name="Zhang Q."/>
        </authorList>
    </citation>
    <scope>NUCLEOTIDE SEQUENCE</scope>
    <source>
        <strain evidence="8">DSM 25168</strain>
    </source>
</reference>
<evidence type="ECO:0000256" key="1">
    <source>
        <dbReference type="ARBA" id="ARBA00007401"/>
    </source>
</evidence>
<feature type="domain" description="Exo-beta-D-glucosaminidase Ig-fold" evidence="6">
    <location>
        <begin position="1076"/>
        <end position="1181"/>
    </location>
</feature>
<name>A0A9J7BH55_9BACT</name>
<dbReference type="SUPFAM" id="SSF51445">
    <property type="entry name" value="(Trans)glycosidases"/>
    <property type="match status" value="1"/>
</dbReference>
<accession>A0A9J7BH55</accession>
<dbReference type="KEGG" id="orp:MOP44_14170"/>